<dbReference type="STRING" id="47678.ERS852494_03317"/>
<reference evidence="3 4" key="1">
    <citation type="submission" date="2015-09" db="EMBL/GenBank/DDBJ databases">
        <authorList>
            <consortium name="Pathogen Informatics"/>
        </authorList>
    </citation>
    <scope>NUCLEOTIDE SEQUENCE [LARGE SCALE GENOMIC DNA]</scope>
    <source>
        <strain evidence="1 3">2789STDY5834880</strain>
        <strain evidence="2 4">2789STDY5834946</strain>
    </source>
</reference>
<sequence length="41" mass="4924">MSNKDRDFYSIKPGFDSKNKELALIRLFYCNFAQRNTQHII</sequence>
<accession>A0A174W3B9</accession>
<proteinExistence type="predicted"/>
<evidence type="ECO:0000313" key="1">
    <source>
        <dbReference type="EMBL" id="CUP88215.1"/>
    </source>
</evidence>
<evidence type="ECO:0000313" key="3">
    <source>
        <dbReference type="Proteomes" id="UP000095657"/>
    </source>
</evidence>
<dbReference type="EMBL" id="CZAI01000008">
    <property type="protein sequence ID" value="CUP88215.1"/>
    <property type="molecule type" value="Genomic_DNA"/>
</dbReference>
<dbReference type="AlphaFoldDB" id="A0A174W3B9"/>
<dbReference type="EMBL" id="CZBL01000014">
    <property type="protein sequence ID" value="CUQ41684.1"/>
    <property type="molecule type" value="Genomic_DNA"/>
</dbReference>
<evidence type="ECO:0000313" key="4">
    <source>
        <dbReference type="Proteomes" id="UP000095725"/>
    </source>
</evidence>
<gene>
    <name evidence="1" type="ORF">ERS852494_03317</name>
    <name evidence="2" type="ORF">ERS852558_03167</name>
</gene>
<dbReference type="Proteomes" id="UP000095725">
    <property type="component" value="Unassembled WGS sequence"/>
</dbReference>
<evidence type="ECO:0000313" key="2">
    <source>
        <dbReference type="EMBL" id="CUQ41684.1"/>
    </source>
</evidence>
<name>A0A174W3B9_9BACE</name>
<protein>
    <submittedName>
        <fullName evidence="2">Uncharacterized protein</fullName>
    </submittedName>
</protein>
<dbReference type="Proteomes" id="UP000095657">
    <property type="component" value="Unassembled WGS sequence"/>
</dbReference>
<organism evidence="2 4">
    <name type="scientific">Bacteroides caccae</name>
    <dbReference type="NCBI Taxonomy" id="47678"/>
    <lineage>
        <taxon>Bacteria</taxon>
        <taxon>Pseudomonadati</taxon>
        <taxon>Bacteroidota</taxon>
        <taxon>Bacteroidia</taxon>
        <taxon>Bacteroidales</taxon>
        <taxon>Bacteroidaceae</taxon>
        <taxon>Bacteroides</taxon>
    </lineage>
</organism>